<feature type="compositionally biased region" description="Polar residues" evidence="1">
    <location>
        <begin position="122"/>
        <end position="142"/>
    </location>
</feature>
<dbReference type="OrthoDB" id="2379772at2"/>
<evidence type="ECO:0000259" key="2">
    <source>
        <dbReference type="Pfam" id="PF01936"/>
    </source>
</evidence>
<dbReference type="PANTHER" id="PTHR35811:SF1">
    <property type="entry name" value="HTH OST-TYPE DOMAIN-CONTAINING PROTEIN"/>
    <property type="match status" value="1"/>
</dbReference>
<organism evidence="3 4">
    <name type="scientific">Ktedonosporobacter rubrisoli</name>
    <dbReference type="NCBI Taxonomy" id="2509675"/>
    <lineage>
        <taxon>Bacteria</taxon>
        <taxon>Bacillati</taxon>
        <taxon>Chloroflexota</taxon>
        <taxon>Ktedonobacteria</taxon>
        <taxon>Ktedonobacterales</taxon>
        <taxon>Ktedonosporobacteraceae</taxon>
        <taxon>Ktedonosporobacter</taxon>
    </lineage>
</organism>
<dbReference type="RefSeq" id="WP_129890416.1">
    <property type="nucleotide sequence ID" value="NZ_CP035758.1"/>
</dbReference>
<evidence type="ECO:0000256" key="1">
    <source>
        <dbReference type="SAM" id="MobiDB-lite"/>
    </source>
</evidence>
<reference evidence="3 4" key="1">
    <citation type="submission" date="2019-01" db="EMBL/GenBank/DDBJ databases">
        <title>Ktedonosporobacter rubrisoli SCAWS-G2.</title>
        <authorList>
            <person name="Huang Y."/>
            <person name="Yan B."/>
        </authorList>
    </citation>
    <scope>NUCLEOTIDE SEQUENCE [LARGE SCALE GENOMIC DNA]</scope>
    <source>
        <strain evidence="3 4">SCAWS-G2</strain>
    </source>
</reference>
<feature type="domain" description="NYN" evidence="2">
    <location>
        <begin position="234"/>
        <end position="306"/>
    </location>
</feature>
<evidence type="ECO:0000313" key="4">
    <source>
        <dbReference type="Proteomes" id="UP000290365"/>
    </source>
</evidence>
<dbReference type="AlphaFoldDB" id="A0A4P6JVG6"/>
<dbReference type="Gene3D" id="3.40.50.1010">
    <property type="entry name" value="5'-nuclease"/>
    <property type="match status" value="2"/>
</dbReference>
<dbReference type="Proteomes" id="UP000290365">
    <property type="component" value="Chromosome"/>
</dbReference>
<feature type="region of interest" description="Disordered" evidence="1">
    <location>
        <begin position="122"/>
        <end position="145"/>
    </location>
</feature>
<dbReference type="KEGG" id="kbs:EPA93_26595"/>
<feature type="compositionally biased region" description="Polar residues" evidence="1">
    <location>
        <begin position="179"/>
        <end position="206"/>
    </location>
</feature>
<dbReference type="InterPro" id="IPR021139">
    <property type="entry name" value="NYN"/>
</dbReference>
<sequence>MPEDIALFIDFENIRYSMLNIQRREPDPQELIAVARRYGTVMVARAYADWSRQPEPFKGSLTAAMIDRVDCPAKQRDRIRMGTIHYSGNTPTGSLTTPSYVAEQGSYTKPWPNGVTGSSGNLPAIQPNMQNGWSSDPDTSIPMQGELDDNLLAEDDQPTEEGYSLSEYQQRESYRQNISGQYGQSNPTGPLGQSTTGPLGYPTTSIPHAGNTGHMAAVNANASGNSTIVQSTVVQSTVDLNMLMDIIETVFDRPTITTFVLMTGDKDFTRISARLKLRLNKTVIVVGIPGTVSRDLISSANQFVPLVPGGSGSSGNTGALPVTNSNYAQMSGGTTGSIPAINFSGTTNSQFQPPFGTSPMDALDPQFLQFLDYIDRNWSWRTIIGVSNFIGDPVNPKNRFRGRLTRESARELLNTCIQQGILLVQTDPTGAEDLRLNRLHPGVDEVLKQFVR</sequence>
<protein>
    <submittedName>
        <fullName evidence="3">NYN domain-containing protein</fullName>
    </submittedName>
</protein>
<accession>A0A4P6JVG6</accession>
<dbReference type="GO" id="GO:0004540">
    <property type="term" value="F:RNA nuclease activity"/>
    <property type="evidence" value="ECO:0007669"/>
    <property type="project" value="InterPro"/>
</dbReference>
<gene>
    <name evidence="3" type="ORF">EPA93_26595</name>
</gene>
<feature type="domain" description="NYN" evidence="2">
    <location>
        <begin position="5"/>
        <end position="77"/>
    </location>
</feature>
<dbReference type="EMBL" id="CP035758">
    <property type="protein sequence ID" value="QBD79363.1"/>
    <property type="molecule type" value="Genomic_DNA"/>
</dbReference>
<proteinExistence type="predicted"/>
<evidence type="ECO:0000313" key="3">
    <source>
        <dbReference type="EMBL" id="QBD79363.1"/>
    </source>
</evidence>
<dbReference type="Pfam" id="PF01936">
    <property type="entry name" value="NYN"/>
    <property type="match status" value="2"/>
</dbReference>
<keyword evidence="4" id="KW-1185">Reference proteome</keyword>
<dbReference type="PANTHER" id="PTHR35811">
    <property type="entry name" value="SLR1870 PROTEIN"/>
    <property type="match status" value="1"/>
</dbReference>
<feature type="region of interest" description="Disordered" evidence="1">
    <location>
        <begin position="179"/>
        <end position="212"/>
    </location>
</feature>
<name>A0A4P6JVG6_KTERU</name>